<proteinExistence type="predicted"/>
<accession>A0A386ZEG0</accession>
<reference evidence="1 2" key="1">
    <citation type="submission" date="2018-09" db="EMBL/GenBank/DDBJ databases">
        <title>Nocardia yunnanensis sp. nov., an actinomycete isolated from a soil sample.</title>
        <authorList>
            <person name="Zhang J."/>
        </authorList>
    </citation>
    <scope>NUCLEOTIDE SEQUENCE [LARGE SCALE GENOMIC DNA]</scope>
    <source>
        <strain evidence="1 2">CFHS0054</strain>
    </source>
</reference>
<gene>
    <name evidence="1" type="ORF">D7D52_20200</name>
</gene>
<name>A0A386ZEG0_9NOCA</name>
<dbReference type="EMBL" id="CP032568">
    <property type="protein sequence ID" value="AYF75777.1"/>
    <property type="molecule type" value="Genomic_DNA"/>
</dbReference>
<keyword evidence="2" id="KW-1185">Reference proteome</keyword>
<dbReference type="AlphaFoldDB" id="A0A386ZEG0"/>
<evidence type="ECO:0000313" key="2">
    <source>
        <dbReference type="Proteomes" id="UP000267164"/>
    </source>
</evidence>
<dbReference type="Proteomes" id="UP000267164">
    <property type="component" value="Chromosome"/>
</dbReference>
<dbReference type="KEGG" id="nyu:D7D52_20200"/>
<organism evidence="1 2">
    <name type="scientific">Nocardia yunnanensis</name>
    <dbReference type="NCBI Taxonomy" id="2382165"/>
    <lineage>
        <taxon>Bacteria</taxon>
        <taxon>Bacillati</taxon>
        <taxon>Actinomycetota</taxon>
        <taxon>Actinomycetes</taxon>
        <taxon>Mycobacteriales</taxon>
        <taxon>Nocardiaceae</taxon>
        <taxon>Nocardia</taxon>
    </lineage>
</organism>
<protein>
    <submittedName>
        <fullName evidence="1">Uncharacterized protein</fullName>
    </submittedName>
</protein>
<sequence>MIRVIPEDGDESMSARAELEKQLGGPVPALEALSESETADLLALFEQARRSENAAMVEAVDKTVGALPWPLRTAAKKIMFGNKLG</sequence>
<dbReference type="OrthoDB" id="4560026at2"/>
<evidence type="ECO:0000313" key="1">
    <source>
        <dbReference type="EMBL" id="AYF75777.1"/>
    </source>
</evidence>